<dbReference type="AlphaFoldDB" id="A0AAV0XAB3"/>
<proteinExistence type="predicted"/>
<dbReference type="EMBL" id="CARXXK010000004">
    <property type="protein sequence ID" value="CAI6365017.1"/>
    <property type="molecule type" value="Genomic_DNA"/>
</dbReference>
<organism evidence="1 2">
    <name type="scientific">Macrosiphum euphorbiae</name>
    <name type="common">potato aphid</name>
    <dbReference type="NCBI Taxonomy" id="13131"/>
    <lineage>
        <taxon>Eukaryota</taxon>
        <taxon>Metazoa</taxon>
        <taxon>Ecdysozoa</taxon>
        <taxon>Arthropoda</taxon>
        <taxon>Hexapoda</taxon>
        <taxon>Insecta</taxon>
        <taxon>Pterygota</taxon>
        <taxon>Neoptera</taxon>
        <taxon>Paraneoptera</taxon>
        <taxon>Hemiptera</taxon>
        <taxon>Sternorrhyncha</taxon>
        <taxon>Aphidomorpha</taxon>
        <taxon>Aphidoidea</taxon>
        <taxon>Aphididae</taxon>
        <taxon>Macrosiphini</taxon>
        <taxon>Macrosiphum</taxon>
    </lineage>
</organism>
<reference evidence="1 2" key="1">
    <citation type="submission" date="2023-01" db="EMBL/GenBank/DDBJ databases">
        <authorList>
            <person name="Whitehead M."/>
        </authorList>
    </citation>
    <scope>NUCLEOTIDE SEQUENCE [LARGE SCALE GENOMIC DNA]</scope>
</reference>
<sequence length="100" mass="11307">MARAAQPSFKSTPDIRGKAETMKNTLLNFSTILTAYTYIRIFSITGPLSTYLQSKSMDLITAKNLVDGALEHLKKVSRNMEWIKLSAESFVIWAYTELDL</sequence>
<name>A0AAV0XAB3_9HEMI</name>
<accession>A0AAV0XAB3</accession>
<dbReference type="Proteomes" id="UP001160148">
    <property type="component" value="Unassembled WGS sequence"/>
</dbReference>
<comment type="caution">
    <text evidence="1">The sequence shown here is derived from an EMBL/GenBank/DDBJ whole genome shotgun (WGS) entry which is preliminary data.</text>
</comment>
<evidence type="ECO:0000313" key="1">
    <source>
        <dbReference type="EMBL" id="CAI6365017.1"/>
    </source>
</evidence>
<protein>
    <submittedName>
        <fullName evidence="1">Uncharacterized protein</fullName>
    </submittedName>
</protein>
<gene>
    <name evidence="1" type="ORF">MEUPH1_LOCUS19775</name>
</gene>
<evidence type="ECO:0000313" key="2">
    <source>
        <dbReference type="Proteomes" id="UP001160148"/>
    </source>
</evidence>
<keyword evidence="2" id="KW-1185">Reference proteome</keyword>